<dbReference type="CDD" id="cd11618">
    <property type="entry name" value="ChtBD1_1"/>
    <property type="match status" value="1"/>
</dbReference>
<keyword evidence="10" id="KW-0732">Signal</keyword>
<keyword evidence="8" id="KW-0119">Carbohydrate metabolism</keyword>
<dbReference type="InterPro" id="IPR001002">
    <property type="entry name" value="Chitin-bd_1"/>
</dbReference>
<dbReference type="Pfam" id="PF03443">
    <property type="entry name" value="AA9"/>
    <property type="match status" value="1"/>
</dbReference>
<keyword evidence="6" id="KW-0325">Glycoprotein</keyword>
<reference evidence="12" key="1">
    <citation type="journal article" date="2021" name="IMA Fungus">
        <title>Genomic characterization of three marine fungi, including Emericellopsis atlantica sp. nov. with signatures of a generalist lifestyle and marine biomass degradation.</title>
        <authorList>
            <person name="Hagestad O.C."/>
            <person name="Hou L."/>
            <person name="Andersen J.H."/>
            <person name="Hansen E.H."/>
            <person name="Altermark B."/>
            <person name="Li C."/>
            <person name="Kuhnert E."/>
            <person name="Cox R.J."/>
            <person name="Crous P.W."/>
            <person name="Spatafora J.W."/>
            <person name="Lail K."/>
            <person name="Amirebrahimi M."/>
            <person name="Lipzen A."/>
            <person name="Pangilinan J."/>
            <person name="Andreopoulos W."/>
            <person name="Hayes R.D."/>
            <person name="Ng V."/>
            <person name="Grigoriev I.V."/>
            <person name="Jackson S.A."/>
            <person name="Sutton T.D.S."/>
            <person name="Dobson A.D.W."/>
            <person name="Rama T."/>
        </authorList>
    </citation>
    <scope>NUCLEOTIDE SEQUENCE</scope>
    <source>
        <strain evidence="12">TRa018bII</strain>
    </source>
</reference>
<evidence type="ECO:0000259" key="11">
    <source>
        <dbReference type="PROSITE" id="PS50941"/>
    </source>
</evidence>
<dbReference type="AlphaFoldDB" id="A0A9P7YRU4"/>
<dbReference type="PANTHER" id="PTHR33353:SF32">
    <property type="entry name" value="ENDO-BETA-1,4-GLUCANASE D"/>
    <property type="match status" value="1"/>
</dbReference>
<organism evidence="12 13">
    <name type="scientific">Amylocarpus encephaloides</name>
    <dbReference type="NCBI Taxonomy" id="45428"/>
    <lineage>
        <taxon>Eukaryota</taxon>
        <taxon>Fungi</taxon>
        <taxon>Dikarya</taxon>
        <taxon>Ascomycota</taxon>
        <taxon>Pezizomycotina</taxon>
        <taxon>Leotiomycetes</taxon>
        <taxon>Helotiales</taxon>
        <taxon>Helotiales incertae sedis</taxon>
        <taxon>Amylocarpus</taxon>
    </lineage>
</organism>
<dbReference type="OrthoDB" id="5985073at2759"/>
<keyword evidence="8" id="KW-0136">Cellulose degradation</keyword>
<dbReference type="GO" id="GO:0005576">
    <property type="term" value="C:extracellular region"/>
    <property type="evidence" value="ECO:0007669"/>
    <property type="project" value="UniProtKB-SubCell"/>
</dbReference>
<evidence type="ECO:0000256" key="6">
    <source>
        <dbReference type="ARBA" id="ARBA00023180"/>
    </source>
</evidence>
<feature type="domain" description="Chitin-binding type-1" evidence="11">
    <location>
        <begin position="379"/>
        <end position="426"/>
    </location>
</feature>
<evidence type="ECO:0000313" key="12">
    <source>
        <dbReference type="EMBL" id="KAG9238511.1"/>
    </source>
</evidence>
<dbReference type="GO" id="GO:0008061">
    <property type="term" value="F:chitin binding"/>
    <property type="evidence" value="ECO:0007669"/>
    <property type="project" value="UniProtKB-UniRule"/>
</dbReference>
<dbReference type="Proteomes" id="UP000824998">
    <property type="component" value="Unassembled WGS sequence"/>
</dbReference>
<feature type="chain" id="PRO_5040344540" description="AA9 family lytic polysaccharide monooxygenase" evidence="10">
    <location>
        <begin position="19"/>
        <end position="436"/>
    </location>
</feature>
<dbReference type="PROSITE" id="PS50941">
    <property type="entry name" value="CHIT_BIND_I_2"/>
    <property type="match status" value="1"/>
</dbReference>
<evidence type="ECO:0000256" key="7">
    <source>
        <dbReference type="PROSITE-ProRule" id="PRU00261"/>
    </source>
</evidence>
<evidence type="ECO:0000313" key="13">
    <source>
        <dbReference type="Proteomes" id="UP000824998"/>
    </source>
</evidence>
<evidence type="ECO:0000256" key="3">
    <source>
        <dbReference type="ARBA" id="ARBA00022525"/>
    </source>
</evidence>
<keyword evidence="4 7" id="KW-0147">Chitin-binding</keyword>
<dbReference type="InterPro" id="IPR036861">
    <property type="entry name" value="Endochitinase-like_sf"/>
</dbReference>
<comment type="domain">
    <text evidence="8">Has a modular structure: an endo-beta-1,4-glucanase catalytic module at the N-terminus, a linker rich in serines and threonines, and a C-terminal carbohydrate-binding module (CBM).</text>
</comment>
<proteinExistence type="predicted"/>
<dbReference type="Gene3D" id="2.70.50.70">
    <property type="match status" value="1"/>
</dbReference>
<evidence type="ECO:0000256" key="2">
    <source>
        <dbReference type="ARBA" id="ARBA00004613"/>
    </source>
</evidence>
<comment type="catalytic activity">
    <reaction evidence="8">
        <text>[(1-&gt;4)-beta-D-glucosyl]n+m + reduced acceptor + O2 = 4-dehydro-beta-D-glucosyl-[(1-&gt;4)-beta-D-glucosyl]n-1 + [(1-&gt;4)-beta-D-glucosyl]m + acceptor + H2O.</text>
        <dbReference type="EC" id="1.14.99.56"/>
    </reaction>
</comment>
<dbReference type="InterPro" id="IPR005103">
    <property type="entry name" value="AA9_LPMO"/>
</dbReference>
<evidence type="ECO:0000256" key="9">
    <source>
        <dbReference type="SAM" id="MobiDB-lite"/>
    </source>
</evidence>
<feature type="compositionally biased region" description="Low complexity" evidence="9">
    <location>
        <begin position="347"/>
        <end position="357"/>
    </location>
</feature>
<feature type="signal peptide" evidence="10">
    <location>
        <begin position="1"/>
        <end position="18"/>
    </location>
</feature>
<name>A0A9P7YRU4_9HELO</name>
<keyword evidence="3 8" id="KW-0964">Secreted</keyword>
<dbReference type="CDD" id="cd21175">
    <property type="entry name" value="LPMO_AA9"/>
    <property type="match status" value="1"/>
</dbReference>
<keyword evidence="13" id="KW-1185">Reference proteome</keyword>
<evidence type="ECO:0000256" key="5">
    <source>
        <dbReference type="ARBA" id="ARBA00023157"/>
    </source>
</evidence>
<dbReference type="PANTHER" id="PTHR33353">
    <property type="entry name" value="PUTATIVE (AFU_ORTHOLOGUE AFUA_1G12560)-RELATED"/>
    <property type="match status" value="1"/>
</dbReference>
<dbReference type="InterPro" id="IPR049892">
    <property type="entry name" value="AA9"/>
</dbReference>
<comment type="function">
    <text evidence="8">Lytic polysaccharide monooxygenase (LMPO) that depolymerizes crystalline and amorphous polysaccharides via the oxidation of scissile alpha- or beta-(1-4)-glycosidic bonds, yielding C1 and/or C4 oxidation products. Catalysis by LPMOs requires the reduction of the active-site copper from Cu(II) to Cu(I) by a reducing agent and H(2)O(2) or O(2) as a cosubstrate.</text>
</comment>
<sequence>MQISKITSALVALQTVAAHTVFTTLLINDVNQGDGTCVRMPLNPPTATAPVNDLASNDMVCGFDGTNGVARVCPAPKGAKLSFTYRLYPDGSQPGALDPNHKGPCAVYMKHVESAINDTGVGDGWFKVWEEGYDEGKRQWCTEKLIHNDGILSVKIPDGLAGGYYLVRPEVLSLHESDKTPANPQFYVGCAQVFLDAPATTLPKDTVSIPGYVKISDPEVLFNIYTPKFPYKPPGPAVYQPGVSASKEIAATAKPTEEQIPKGVVLTNANWMGIEVPQFSTADGCDQAAEDCWAQSKVCFDTAPPTGSANCKIWEAKCEGIRSTCKNPAAGVPSMGKAPTQDPSPPATASSSTAPEPKVNVAQVKSAPGSTPSLPVSRSGGCGSSTLGETCKGSVFGDCCSEHGYCGKMPSYCGLGCQKDFGECRKSKRDGRFIVR</sequence>
<dbReference type="EMBL" id="MU251369">
    <property type="protein sequence ID" value="KAG9238511.1"/>
    <property type="molecule type" value="Genomic_DNA"/>
</dbReference>
<comment type="caution">
    <text evidence="7">Lacks conserved residue(s) required for the propagation of feature annotation.</text>
</comment>
<protein>
    <recommendedName>
        <fullName evidence="8">AA9 family lytic polysaccharide monooxygenase</fullName>
        <ecNumber evidence="8">1.14.99.56</ecNumber>
    </recommendedName>
    <alternativeName>
        <fullName evidence="8">Endo-beta-1,4-glucanase</fullName>
    </alternativeName>
    <alternativeName>
        <fullName evidence="8">Glycosyl hydrolase 61 family protein</fullName>
    </alternativeName>
</protein>
<dbReference type="SUPFAM" id="SSF57016">
    <property type="entry name" value="Plant lectins/antimicrobial peptides"/>
    <property type="match status" value="1"/>
</dbReference>
<evidence type="ECO:0000256" key="8">
    <source>
        <dbReference type="RuleBase" id="RU368122"/>
    </source>
</evidence>
<gene>
    <name evidence="12" type="ORF">BJ875DRAFT_367704</name>
</gene>
<feature type="region of interest" description="Disordered" evidence="9">
    <location>
        <begin position="332"/>
        <end position="379"/>
    </location>
</feature>
<keyword evidence="12" id="KW-0378">Hydrolase</keyword>
<keyword evidence="5 7" id="KW-1015">Disulfide bond</keyword>
<keyword evidence="8" id="KW-0624">Polysaccharide degradation</keyword>
<dbReference type="Gene3D" id="3.30.60.10">
    <property type="entry name" value="Endochitinase-like"/>
    <property type="match status" value="1"/>
</dbReference>
<evidence type="ECO:0000256" key="1">
    <source>
        <dbReference type="ARBA" id="ARBA00001973"/>
    </source>
</evidence>
<evidence type="ECO:0000256" key="10">
    <source>
        <dbReference type="SAM" id="SignalP"/>
    </source>
</evidence>
<comment type="subcellular location">
    <subcellularLocation>
        <location evidence="2 8">Secreted</location>
    </subcellularLocation>
</comment>
<accession>A0A9P7YRU4</accession>
<feature type="disulfide bond" evidence="7">
    <location>
        <begin position="399"/>
        <end position="413"/>
    </location>
</feature>
<dbReference type="GO" id="GO:0030245">
    <property type="term" value="P:cellulose catabolic process"/>
    <property type="evidence" value="ECO:0007669"/>
    <property type="project" value="UniProtKB-UniRule"/>
</dbReference>
<evidence type="ECO:0000256" key="4">
    <source>
        <dbReference type="ARBA" id="ARBA00022669"/>
    </source>
</evidence>
<dbReference type="GO" id="GO:0030248">
    <property type="term" value="F:cellulose binding"/>
    <property type="evidence" value="ECO:0007669"/>
    <property type="project" value="UniProtKB-UniRule"/>
</dbReference>
<comment type="caution">
    <text evidence="12">The sequence shown here is derived from an EMBL/GenBank/DDBJ whole genome shotgun (WGS) entry which is preliminary data.</text>
</comment>
<dbReference type="GO" id="GO:0008810">
    <property type="term" value="F:cellulase activity"/>
    <property type="evidence" value="ECO:0007669"/>
    <property type="project" value="UniProtKB-UniRule"/>
</dbReference>
<dbReference type="EC" id="1.14.99.56" evidence="8"/>
<comment type="cofactor">
    <cofactor evidence="1">
        <name>Cu(2+)</name>
        <dbReference type="ChEBI" id="CHEBI:29036"/>
    </cofactor>
</comment>